<evidence type="ECO:0000256" key="2">
    <source>
        <dbReference type="ARBA" id="ARBA00022605"/>
    </source>
</evidence>
<dbReference type="CDD" id="cd04723">
    <property type="entry name" value="HisA_HisF"/>
    <property type="match status" value="1"/>
</dbReference>
<dbReference type="SUPFAM" id="SSF51366">
    <property type="entry name" value="Ribulose-phoshate binding barrel"/>
    <property type="match status" value="1"/>
</dbReference>
<dbReference type="Gene3D" id="3.20.20.70">
    <property type="entry name" value="Aldolase class I"/>
    <property type="match status" value="1"/>
</dbReference>
<evidence type="ECO:0000256" key="3">
    <source>
        <dbReference type="ARBA" id="ARBA00023102"/>
    </source>
</evidence>
<dbReference type="RefSeq" id="WP_332081596.1">
    <property type="nucleotide sequence ID" value="NZ_JAZHYN010000020.1"/>
</dbReference>
<dbReference type="InterPro" id="IPR013785">
    <property type="entry name" value="Aldolase_TIM"/>
</dbReference>
<evidence type="ECO:0000256" key="4">
    <source>
        <dbReference type="ARBA" id="ARBA00029440"/>
    </source>
</evidence>
<comment type="caution">
    <text evidence="6">The sequence shown here is derived from an EMBL/GenBank/DDBJ whole genome shotgun (WGS) entry which is preliminary data.</text>
</comment>
<keyword evidence="2 5" id="KW-0028">Amino-acid biosynthesis</keyword>
<protein>
    <submittedName>
        <fullName evidence="6">HisA/HisF-related TIM barrel protein</fullName>
    </submittedName>
</protein>
<name>A0ABU7XHA2_9HYPH</name>
<dbReference type="InterPro" id="IPR006062">
    <property type="entry name" value="His_biosynth"/>
</dbReference>
<evidence type="ECO:0000256" key="1">
    <source>
        <dbReference type="ARBA" id="ARBA00009667"/>
    </source>
</evidence>
<dbReference type="InterPro" id="IPR011060">
    <property type="entry name" value="RibuloseP-bd_barrel"/>
</dbReference>
<keyword evidence="7" id="KW-1185">Reference proteome</keyword>
<evidence type="ECO:0000313" key="6">
    <source>
        <dbReference type="EMBL" id="MEF3366575.1"/>
    </source>
</evidence>
<evidence type="ECO:0000313" key="7">
    <source>
        <dbReference type="Proteomes" id="UP001350748"/>
    </source>
</evidence>
<evidence type="ECO:0000256" key="5">
    <source>
        <dbReference type="RuleBase" id="RU003657"/>
    </source>
</evidence>
<organism evidence="6 7">
    <name type="scientific">Methylocystis borbori</name>
    <dbReference type="NCBI Taxonomy" id="3118750"/>
    <lineage>
        <taxon>Bacteria</taxon>
        <taxon>Pseudomonadati</taxon>
        <taxon>Pseudomonadota</taxon>
        <taxon>Alphaproteobacteria</taxon>
        <taxon>Hyphomicrobiales</taxon>
        <taxon>Methylocystaceae</taxon>
        <taxon>Methylocystis</taxon>
    </lineage>
</organism>
<comment type="pathway">
    <text evidence="4">Amino-acid biosynthesis.</text>
</comment>
<gene>
    <name evidence="6" type="ORF">V3H18_08525</name>
</gene>
<reference evidence="6 7" key="1">
    <citation type="submission" date="2024-02" db="EMBL/GenBank/DDBJ databases">
        <authorList>
            <person name="Grouzdev D."/>
        </authorList>
    </citation>
    <scope>NUCLEOTIDE SEQUENCE [LARGE SCALE GENOMIC DNA]</scope>
    <source>
        <strain evidence="6 7">9N</strain>
    </source>
</reference>
<dbReference type="Proteomes" id="UP001350748">
    <property type="component" value="Unassembled WGS sequence"/>
</dbReference>
<accession>A0ABU7XHA2</accession>
<sequence length="228" mass="24427">MRAVAGDRAHYRPIATPLATSSAPIDVVAGLLTLYPFETIYVADLDAIEGEGDNRADILQLLEAFPDLRLMIDAGRRFRDWRGQARVEAIIGSESLTGAETLSFARGDPEVLLSLDFHDAHFLGPKALLSSPELWPKRLIVMTLARVGADAGPDFVRFAEIVARAGERSVYAAGGVRGAEDLARLEALGAAGALVASALHDGRLAPSECARFASRAAQRKREPRGLPS</sequence>
<proteinExistence type="inferred from homology"/>
<keyword evidence="3 5" id="KW-0368">Histidine biosynthesis</keyword>
<dbReference type="EMBL" id="JAZHYN010000020">
    <property type="protein sequence ID" value="MEF3366575.1"/>
    <property type="molecule type" value="Genomic_DNA"/>
</dbReference>
<dbReference type="Pfam" id="PF00977">
    <property type="entry name" value="His_biosynth"/>
    <property type="match status" value="1"/>
</dbReference>
<comment type="similarity">
    <text evidence="1 5">Belongs to the HisA/HisF family.</text>
</comment>